<proteinExistence type="predicted"/>
<organism evidence="5 6">
    <name type="scientific">Sulfitobacter sabulilitoris</name>
    <dbReference type="NCBI Taxonomy" id="2562655"/>
    <lineage>
        <taxon>Bacteria</taxon>
        <taxon>Pseudomonadati</taxon>
        <taxon>Pseudomonadota</taxon>
        <taxon>Alphaproteobacteria</taxon>
        <taxon>Rhodobacterales</taxon>
        <taxon>Roseobacteraceae</taxon>
        <taxon>Sulfitobacter</taxon>
    </lineage>
</organism>
<dbReference type="SUPFAM" id="SSF48452">
    <property type="entry name" value="TPR-like"/>
    <property type="match status" value="1"/>
</dbReference>
<dbReference type="PANTHER" id="PTHR45586">
    <property type="entry name" value="TPR REPEAT-CONTAINING PROTEIN PA4667"/>
    <property type="match status" value="1"/>
</dbReference>
<protein>
    <submittedName>
        <fullName evidence="5">Tetratricopeptide repeat protein</fullName>
    </submittedName>
</protein>
<keyword evidence="4" id="KW-0732">Signal</keyword>
<evidence type="ECO:0000256" key="3">
    <source>
        <dbReference type="PROSITE-ProRule" id="PRU00339"/>
    </source>
</evidence>
<dbReference type="PANTHER" id="PTHR45586:SF1">
    <property type="entry name" value="LIPOPOLYSACCHARIDE ASSEMBLY PROTEIN B"/>
    <property type="match status" value="1"/>
</dbReference>
<dbReference type="EMBL" id="VANS01000001">
    <property type="protein sequence ID" value="TMM55066.1"/>
    <property type="molecule type" value="Genomic_DNA"/>
</dbReference>
<dbReference type="PROSITE" id="PS50005">
    <property type="entry name" value="TPR"/>
    <property type="match status" value="2"/>
</dbReference>
<evidence type="ECO:0000313" key="6">
    <source>
        <dbReference type="Proteomes" id="UP000309550"/>
    </source>
</evidence>
<feature type="repeat" description="TPR" evidence="3">
    <location>
        <begin position="99"/>
        <end position="132"/>
    </location>
</feature>
<evidence type="ECO:0000256" key="2">
    <source>
        <dbReference type="ARBA" id="ARBA00022803"/>
    </source>
</evidence>
<dbReference type="InterPro" id="IPR051012">
    <property type="entry name" value="CellSynth/LPSAsmb/PSIAsmb"/>
</dbReference>
<feature type="signal peptide" evidence="4">
    <location>
        <begin position="1"/>
        <end position="27"/>
    </location>
</feature>
<dbReference type="RefSeq" id="WP_138661236.1">
    <property type="nucleotide sequence ID" value="NZ_VANS01000001.1"/>
</dbReference>
<reference evidence="5 6" key="1">
    <citation type="submission" date="2019-05" db="EMBL/GenBank/DDBJ databases">
        <title>Sulfitobacter sabulilitoris sp. nov., isolated from a marine sand.</title>
        <authorList>
            <person name="Yoon J.-H."/>
        </authorList>
    </citation>
    <scope>NUCLEOTIDE SEQUENCE [LARGE SCALE GENOMIC DNA]</scope>
    <source>
        <strain evidence="5 6">HSMS-29</strain>
    </source>
</reference>
<dbReference type="Proteomes" id="UP000309550">
    <property type="component" value="Unassembled WGS sequence"/>
</dbReference>
<dbReference type="SMART" id="SM00028">
    <property type="entry name" value="TPR"/>
    <property type="match status" value="3"/>
</dbReference>
<evidence type="ECO:0000256" key="4">
    <source>
        <dbReference type="SAM" id="SignalP"/>
    </source>
</evidence>
<evidence type="ECO:0000256" key="1">
    <source>
        <dbReference type="ARBA" id="ARBA00022737"/>
    </source>
</evidence>
<dbReference type="OrthoDB" id="9815010at2"/>
<keyword evidence="6" id="KW-1185">Reference proteome</keyword>
<accession>A0A5S3PLD0</accession>
<name>A0A5S3PLD0_9RHOB</name>
<comment type="caution">
    <text evidence="5">The sequence shown here is derived from an EMBL/GenBank/DDBJ whole genome shotgun (WGS) entry which is preliminary data.</text>
</comment>
<evidence type="ECO:0000313" key="5">
    <source>
        <dbReference type="EMBL" id="TMM55066.1"/>
    </source>
</evidence>
<dbReference type="Gene3D" id="1.25.40.10">
    <property type="entry name" value="Tetratricopeptide repeat domain"/>
    <property type="match status" value="1"/>
</dbReference>
<keyword evidence="2 3" id="KW-0802">TPR repeat</keyword>
<dbReference type="InterPro" id="IPR011990">
    <property type="entry name" value="TPR-like_helical_dom_sf"/>
</dbReference>
<dbReference type="AlphaFoldDB" id="A0A5S3PLD0"/>
<feature type="chain" id="PRO_5024417843" evidence="4">
    <location>
        <begin position="28"/>
        <end position="185"/>
    </location>
</feature>
<dbReference type="Pfam" id="PF13432">
    <property type="entry name" value="TPR_16"/>
    <property type="match status" value="1"/>
</dbReference>
<dbReference type="InterPro" id="IPR019734">
    <property type="entry name" value="TPR_rpt"/>
</dbReference>
<feature type="repeat" description="TPR" evidence="3">
    <location>
        <begin position="133"/>
        <end position="166"/>
    </location>
</feature>
<keyword evidence="1" id="KW-0677">Repeat</keyword>
<sequence>MGIKLFNLKLIVTAFAAIVTFSLPVAAQDSPQVLLEKLKTAPEAEAAGIERQLSNEWSKSGSPAMDLLLKRGRDALAKDDTQAAIEHFTALTDHAPDFAEGWHMRATAYFRSGLYGPALDDLQRALALNPDNFNAIFGLGVMFQEFDDLSRAAQAFRAVLALHPHHENAKSALEQLKRSGIGRTL</sequence>
<gene>
    <name evidence="5" type="ORF">FDT80_05715</name>
</gene>